<dbReference type="EMBL" id="JAUEPT010000004">
    <property type="protein sequence ID" value="KAK0452308.1"/>
    <property type="molecule type" value="Genomic_DNA"/>
</dbReference>
<dbReference type="InterPro" id="IPR014752">
    <property type="entry name" value="Arrestin-like_C"/>
</dbReference>
<evidence type="ECO:0000313" key="1">
    <source>
        <dbReference type="EMBL" id="KAK0452308.1"/>
    </source>
</evidence>
<keyword evidence="2" id="KW-1185">Reference proteome</keyword>
<reference evidence="1" key="1">
    <citation type="submission" date="2023-06" db="EMBL/GenBank/DDBJ databases">
        <authorList>
            <consortium name="Lawrence Berkeley National Laboratory"/>
            <person name="Ahrendt S."/>
            <person name="Sahu N."/>
            <person name="Indic B."/>
            <person name="Wong-Bajracharya J."/>
            <person name="Merenyi Z."/>
            <person name="Ke H.-M."/>
            <person name="Monk M."/>
            <person name="Kocsube S."/>
            <person name="Drula E."/>
            <person name="Lipzen A."/>
            <person name="Balint B."/>
            <person name="Henrissat B."/>
            <person name="Andreopoulos B."/>
            <person name="Martin F.M."/>
            <person name="Harder C.B."/>
            <person name="Rigling D."/>
            <person name="Ford K.L."/>
            <person name="Foster G.D."/>
            <person name="Pangilinan J."/>
            <person name="Papanicolaou A."/>
            <person name="Barry K."/>
            <person name="LaButti K."/>
            <person name="Viragh M."/>
            <person name="Koriabine M."/>
            <person name="Yan M."/>
            <person name="Riley R."/>
            <person name="Champramary S."/>
            <person name="Plett K.L."/>
            <person name="Tsai I.J."/>
            <person name="Slot J."/>
            <person name="Sipos G."/>
            <person name="Plett J."/>
            <person name="Nagy L.G."/>
            <person name="Grigoriev I.V."/>
        </authorList>
    </citation>
    <scope>NUCLEOTIDE SEQUENCE</scope>
    <source>
        <strain evidence="1">FPL87.14</strain>
    </source>
</reference>
<dbReference type="Proteomes" id="UP001175226">
    <property type="component" value="Unassembled WGS sequence"/>
</dbReference>
<dbReference type="InterPro" id="IPR014756">
    <property type="entry name" value="Ig_E-set"/>
</dbReference>
<protein>
    <recommendedName>
        <fullName evidence="3">Arrestin-like N-terminal domain-containing protein</fullName>
    </recommendedName>
</protein>
<dbReference type="AlphaFoldDB" id="A0AA39K501"/>
<evidence type="ECO:0000313" key="2">
    <source>
        <dbReference type="Proteomes" id="UP001175226"/>
    </source>
</evidence>
<gene>
    <name evidence="1" type="ORF">EV421DRAFT_1898059</name>
</gene>
<accession>A0AA39K501</accession>
<evidence type="ECO:0008006" key="3">
    <source>
        <dbReference type="Google" id="ProtNLM"/>
    </source>
</evidence>
<proteinExistence type="predicted"/>
<comment type="caution">
    <text evidence="1">The sequence shown here is derived from an EMBL/GenBank/DDBJ whole genome shotgun (WGS) entry which is preliminary data.</text>
</comment>
<sequence length="560" mass="62437">MFTWVGYRGNEPLGTRYQSRATHCSCVALTCKKDTPLQMLDEYVIPRSDVKYTYQPTEATETDSAPSSSTWTSIDSAVSTGYTFSDSRRLSGSSIATVSTFLPTYSITSPFSTQTTELPTYSTVFHEPETPSRSAFEHHRDTVHQFHMPTSKGKPWAIVRLKSNARSHTDAPHYFAGNHVSGVFALHLTEPTQLKDITLSIRGQIITGEYCNDISAYTFLNELITIWSKDWGDPGGSPFSSSTKFSGRLSGDYSWPFDLPFPTGLSHRVGNASTATLIRLPDTFREANCNGSVRYQLIFRVNRGKLQANSKLQVPVLYTPRVTPEPMSLLRQMAYENSLPLARPDSDPAGWHTLPPVISTGKLLDGSSGTLHCTLSLPLPLVYTRGSVAPFYLRMHSTDIRIFRALDLPKAINLILRRRITYLEPRIGIKKRLQDCTETSVIDVSKALWWSPDSPDDPLRRIFEGELHIHKQLPAASDYELFSIEYTAELLPFKSPGFIPFNKESLLSQVVEVATEFADGPIPKALTTAPKPDFLYRMPNADAFVLLNSPDAGGLSIPQR</sequence>
<dbReference type="Gene3D" id="2.60.40.640">
    <property type="match status" value="1"/>
</dbReference>
<dbReference type="SUPFAM" id="SSF81296">
    <property type="entry name" value="E set domains"/>
    <property type="match status" value="1"/>
</dbReference>
<name>A0AA39K501_9AGAR</name>
<organism evidence="1 2">
    <name type="scientific">Armillaria borealis</name>
    <dbReference type="NCBI Taxonomy" id="47425"/>
    <lineage>
        <taxon>Eukaryota</taxon>
        <taxon>Fungi</taxon>
        <taxon>Dikarya</taxon>
        <taxon>Basidiomycota</taxon>
        <taxon>Agaricomycotina</taxon>
        <taxon>Agaricomycetes</taxon>
        <taxon>Agaricomycetidae</taxon>
        <taxon>Agaricales</taxon>
        <taxon>Marasmiineae</taxon>
        <taxon>Physalacriaceae</taxon>
        <taxon>Armillaria</taxon>
    </lineage>
</organism>